<feature type="region of interest" description="Disordered" evidence="1">
    <location>
        <begin position="376"/>
        <end position="407"/>
    </location>
</feature>
<reference evidence="3" key="1">
    <citation type="submission" date="2022-11" db="EMBL/GenBank/DDBJ databases">
        <authorList>
            <person name="Petersen C."/>
        </authorList>
    </citation>
    <scope>NUCLEOTIDE SEQUENCE</scope>
    <source>
        <strain evidence="3">IBT 34128</strain>
    </source>
</reference>
<gene>
    <name evidence="3" type="ORF">NUU61_007619</name>
</gene>
<feature type="compositionally biased region" description="Basic and acidic residues" evidence="1">
    <location>
        <begin position="799"/>
        <end position="815"/>
    </location>
</feature>
<dbReference type="GeneID" id="81397313"/>
<dbReference type="PANTHER" id="PTHR38113">
    <property type="match status" value="1"/>
</dbReference>
<evidence type="ECO:0000256" key="1">
    <source>
        <dbReference type="SAM" id="MobiDB-lite"/>
    </source>
</evidence>
<feature type="region of interest" description="Disordered" evidence="1">
    <location>
        <begin position="1"/>
        <end position="24"/>
    </location>
</feature>
<feature type="region of interest" description="Disordered" evidence="1">
    <location>
        <begin position="465"/>
        <end position="501"/>
    </location>
</feature>
<proteinExistence type="predicted"/>
<evidence type="ECO:0000313" key="3">
    <source>
        <dbReference type="EMBL" id="KAJ5086312.1"/>
    </source>
</evidence>
<dbReference type="InterPro" id="IPR018744">
    <property type="entry name" value="DUF2293"/>
</dbReference>
<reference evidence="3" key="2">
    <citation type="journal article" date="2023" name="IMA Fungus">
        <title>Comparative genomic study of the Penicillium genus elucidates a diverse pangenome and 15 lateral gene transfer events.</title>
        <authorList>
            <person name="Petersen C."/>
            <person name="Sorensen T."/>
            <person name="Nielsen M.R."/>
            <person name="Sondergaard T.E."/>
            <person name="Sorensen J.L."/>
            <person name="Fitzpatrick D.A."/>
            <person name="Frisvad J.C."/>
            <person name="Nielsen K.L."/>
        </authorList>
    </citation>
    <scope>NUCLEOTIDE SEQUENCE</scope>
    <source>
        <strain evidence="3">IBT 34128</strain>
    </source>
</reference>
<feature type="region of interest" description="Disordered" evidence="1">
    <location>
        <begin position="799"/>
        <end position="830"/>
    </location>
</feature>
<sequence>MARVVRRAASASARRAPSRAVHRRARRHKVIMESVTQEKKKLRSIISFEAQAPSGYTFIPAGNPHITTACKERCRKEGLDIFAVSTTPHMHIHNLSQHVHRIGYHFPSTVVAVACSELGLYLTNTGKAVPIHGIGTTENLARANSESQITINTEARDAIRDLFPNIPDKDLNQIIKTAFQKGQRKVGTASELPLARRAQLAVVAHIRHLYTDYDRLLKTTSFHEARTAVEQTTLAKVIEWRGDDENGQTVLEDVFREVIVISDDEDSETEEDMAPAICNRELSVEVLSRNARGDEIQTQPVTNLKSFIQDPSRELSEEAPPGFRFVPRMPAKNTIDRRGFSRYQAWNRALHRYRAGAHGAEQSRFGSTLAEDCSPRHATRHVAVPKSTDSTRRPHAEVSPRVIPGPANIDNQVHRVLPVPVMDRRPSERPVGVPEIHIASTGQRKLPNHGFNARPGLTTMDPREVHSAEGGRTKNGNVVYSQGLPSTEKGFDPRTERPPVSSDVIANAPVFVSGPKEQYRSNEGSCGHRPEPVIPHASRSGLNPQEYVLPSIENPWPSDNRHVDGRLEHLTKRMTLRSVTPGCSQRNAIELDSPSDQTSKRRRLAYHGVARRDTGPDPRSARPIGLSVSEGLEPRGQYRRVQFVPEHRPQDEVAFHQDYPPPGEQPPLVGYRERNPEFCALPPLINLDTRPTLERKRTCDILEHVPHPHPGLPGASFMGLEGDRAFRAAPDVSNPGGRHVYHGNRSPRLNGAWLGREEPRASTWRNHIDGGRLADDLPPSRKLYADGFVRAVGARESRPIEYARPSRPEGLRAGESRGQPRTRAPDELPLVQPLSAQQGLLPLGMRGTRAPLDHIPSHLEAVPGNPQPVSTAPVHRDRRMGGLEPPWHFHDPHPRPVEPNRPVYVKRVEPHPPYSVADGRPVIVVD</sequence>
<dbReference type="PANTHER" id="PTHR38113:SF1">
    <property type="entry name" value="DUF2293 DOMAIN-CONTAINING PROTEIN"/>
    <property type="match status" value="1"/>
</dbReference>
<name>A0A9W9JZ63_9EURO</name>
<dbReference type="Pfam" id="PF10056">
    <property type="entry name" value="DUF2293"/>
    <property type="match status" value="1"/>
</dbReference>
<feature type="compositionally biased region" description="Polar residues" evidence="1">
    <location>
        <begin position="474"/>
        <end position="485"/>
    </location>
</feature>
<organism evidence="3 4">
    <name type="scientific">Penicillium alfredii</name>
    <dbReference type="NCBI Taxonomy" id="1506179"/>
    <lineage>
        <taxon>Eukaryota</taxon>
        <taxon>Fungi</taxon>
        <taxon>Dikarya</taxon>
        <taxon>Ascomycota</taxon>
        <taxon>Pezizomycotina</taxon>
        <taxon>Eurotiomycetes</taxon>
        <taxon>Eurotiomycetidae</taxon>
        <taxon>Eurotiales</taxon>
        <taxon>Aspergillaceae</taxon>
        <taxon>Penicillium</taxon>
    </lineage>
</organism>
<protein>
    <recommendedName>
        <fullName evidence="2">DUF2293 domain-containing protein</fullName>
    </recommendedName>
</protein>
<evidence type="ECO:0000259" key="2">
    <source>
        <dbReference type="Pfam" id="PF10056"/>
    </source>
</evidence>
<dbReference type="RefSeq" id="XP_056508437.1">
    <property type="nucleotide sequence ID" value="XM_056658144.1"/>
</dbReference>
<dbReference type="Proteomes" id="UP001141434">
    <property type="component" value="Unassembled WGS sequence"/>
</dbReference>
<accession>A0A9W9JZ63</accession>
<dbReference type="EMBL" id="JAPMSZ010000010">
    <property type="protein sequence ID" value="KAJ5086312.1"/>
    <property type="molecule type" value="Genomic_DNA"/>
</dbReference>
<keyword evidence="4" id="KW-1185">Reference proteome</keyword>
<feature type="domain" description="DUF2293" evidence="2">
    <location>
        <begin position="158"/>
        <end position="241"/>
    </location>
</feature>
<feature type="region of interest" description="Disordered" evidence="1">
    <location>
        <begin position="579"/>
        <end position="631"/>
    </location>
</feature>
<dbReference type="AlphaFoldDB" id="A0A9W9JZ63"/>
<evidence type="ECO:0000313" key="4">
    <source>
        <dbReference type="Proteomes" id="UP001141434"/>
    </source>
</evidence>
<comment type="caution">
    <text evidence="3">The sequence shown here is derived from an EMBL/GenBank/DDBJ whole genome shotgun (WGS) entry which is preliminary data.</text>
</comment>
<dbReference type="OrthoDB" id="5288828at2759"/>
<feature type="compositionally biased region" description="Basic and acidic residues" evidence="1">
    <location>
        <begin position="389"/>
        <end position="398"/>
    </location>
</feature>
<feature type="compositionally biased region" description="Basic and acidic residues" evidence="1">
    <location>
        <begin position="610"/>
        <end position="620"/>
    </location>
</feature>